<protein>
    <submittedName>
        <fullName evidence="3">2TM domain-containing protein</fullName>
    </submittedName>
</protein>
<feature type="transmembrane region" description="Helical" evidence="1">
    <location>
        <begin position="40"/>
        <end position="60"/>
    </location>
</feature>
<reference evidence="3 4" key="1">
    <citation type="submission" date="2021-03" db="EMBL/GenBank/DDBJ databases">
        <title>Flavobacterium Flabelliformis Sp. Nov. And Flavobacterium Geliluteum Sp. Nov., Two Novel Multidrug Resistant Psychrophilic Species Isolated From Antarctica.</title>
        <authorList>
            <person name="Kralova S."/>
            <person name="Busse H.J."/>
            <person name="Bezdicek M."/>
            <person name="Nykrynova M."/>
            <person name="Kroupova E."/>
            <person name="Krsek D."/>
            <person name="Sedlacek I."/>
        </authorList>
    </citation>
    <scope>NUCLEOTIDE SEQUENCE [LARGE SCALE GENOMIC DNA]</scope>
    <source>
        <strain evidence="3 4">P7388</strain>
    </source>
</reference>
<organism evidence="3 4">
    <name type="scientific">Flavobacterium geliluteum</name>
    <dbReference type="NCBI Taxonomy" id="2816120"/>
    <lineage>
        <taxon>Bacteria</taxon>
        <taxon>Pseudomonadati</taxon>
        <taxon>Bacteroidota</taxon>
        <taxon>Flavobacteriia</taxon>
        <taxon>Flavobacteriales</taxon>
        <taxon>Flavobacteriaceae</taxon>
        <taxon>Flavobacterium</taxon>
    </lineage>
</organism>
<keyword evidence="1" id="KW-1133">Transmembrane helix</keyword>
<proteinExistence type="predicted"/>
<evidence type="ECO:0000313" key="4">
    <source>
        <dbReference type="Proteomes" id="UP000675047"/>
    </source>
</evidence>
<evidence type="ECO:0000313" key="3">
    <source>
        <dbReference type="EMBL" id="MBP4138524.1"/>
    </source>
</evidence>
<comment type="caution">
    <text evidence="3">The sequence shown here is derived from an EMBL/GenBank/DDBJ whole genome shotgun (WGS) entry which is preliminary data.</text>
</comment>
<keyword evidence="1" id="KW-0472">Membrane</keyword>
<dbReference type="RefSeq" id="WP_210666518.1">
    <property type="nucleotide sequence ID" value="NZ_JAGFBV010000015.1"/>
</dbReference>
<name>A0A940XF26_9FLAO</name>
<evidence type="ECO:0000256" key="1">
    <source>
        <dbReference type="SAM" id="Phobius"/>
    </source>
</evidence>
<dbReference type="Pfam" id="PF13239">
    <property type="entry name" value="2TM"/>
    <property type="match status" value="1"/>
</dbReference>
<sequence length="122" mass="14641">MGRFRKYMFESEADRELISDEHYNMAYKKVKRIKGFYSHLRIYLIINVLLIISNLSRNFIGSGFNEERLFEWHTYSTALFWGIGLLAHALSVYGRDIFFSDAWEERKIKEIMDKKSANTKWQ</sequence>
<dbReference type="EMBL" id="JAGFBV010000015">
    <property type="protein sequence ID" value="MBP4138524.1"/>
    <property type="molecule type" value="Genomic_DNA"/>
</dbReference>
<dbReference type="InterPro" id="IPR025698">
    <property type="entry name" value="2TM_dom"/>
</dbReference>
<feature type="transmembrane region" description="Helical" evidence="1">
    <location>
        <begin position="72"/>
        <end position="93"/>
    </location>
</feature>
<feature type="domain" description="2TM" evidence="2">
    <location>
        <begin position="26"/>
        <end position="113"/>
    </location>
</feature>
<gene>
    <name evidence="3" type="ORF">J3495_10525</name>
</gene>
<dbReference type="AlphaFoldDB" id="A0A940XF26"/>
<accession>A0A940XF26</accession>
<evidence type="ECO:0000259" key="2">
    <source>
        <dbReference type="Pfam" id="PF13239"/>
    </source>
</evidence>
<keyword evidence="1" id="KW-0812">Transmembrane</keyword>
<dbReference type="Proteomes" id="UP000675047">
    <property type="component" value="Unassembled WGS sequence"/>
</dbReference>
<keyword evidence="4" id="KW-1185">Reference proteome</keyword>